<dbReference type="PANTHER" id="PTHR24322">
    <property type="entry name" value="PKSB"/>
    <property type="match status" value="1"/>
</dbReference>
<dbReference type="EMBL" id="JYON01000038">
    <property type="protein sequence ID" value="KJH69583.1"/>
    <property type="molecule type" value="Genomic_DNA"/>
</dbReference>
<dbReference type="PRINTS" id="PR00081">
    <property type="entry name" value="GDHRDH"/>
</dbReference>
<feature type="domain" description="Ketoreductase" evidence="3">
    <location>
        <begin position="7"/>
        <end position="155"/>
    </location>
</feature>
<accession>A0A0D8ZL73</accession>
<gene>
    <name evidence="4" type="ORF">UH38_22860</name>
</gene>
<dbReference type="Gene3D" id="3.40.50.720">
    <property type="entry name" value="NAD(P)-binding Rossmann-like Domain"/>
    <property type="match status" value="1"/>
</dbReference>
<dbReference type="PANTHER" id="PTHR24322:SF736">
    <property type="entry name" value="RETINOL DEHYDROGENASE 10"/>
    <property type="match status" value="1"/>
</dbReference>
<keyword evidence="2" id="KW-0560">Oxidoreductase</keyword>
<evidence type="ECO:0000256" key="1">
    <source>
        <dbReference type="ARBA" id="ARBA00006484"/>
    </source>
</evidence>
<dbReference type="SMART" id="SM00822">
    <property type="entry name" value="PKS_KR"/>
    <property type="match status" value="1"/>
</dbReference>
<dbReference type="InterPro" id="IPR057326">
    <property type="entry name" value="KR_dom"/>
</dbReference>
<dbReference type="STRING" id="1618023.UH38_22860"/>
<dbReference type="GO" id="GO:0016616">
    <property type="term" value="F:oxidoreductase activity, acting on the CH-OH group of donors, NAD or NADP as acceptor"/>
    <property type="evidence" value="ECO:0007669"/>
    <property type="project" value="TreeGrafter"/>
</dbReference>
<evidence type="ECO:0000256" key="2">
    <source>
        <dbReference type="ARBA" id="ARBA00023002"/>
    </source>
</evidence>
<comment type="similarity">
    <text evidence="1">Belongs to the short-chain dehydrogenases/reductases (SDR) family.</text>
</comment>
<keyword evidence="5" id="KW-1185">Reference proteome</keyword>
<dbReference type="SUPFAM" id="SSF51735">
    <property type="entry name" value="NAD(P)-binding Rossmann-fold domains"/>
    <property type="match status" value="1"/>
</dbReference>
<name>A0A0D8ZL73_9CYAN</name>
<comment type="caution">
    <text evidence="4">The sequence shown here is derived from an EMBL/GenBank/DDBJ whole genome shotgun (WGS) entry which is preliminary data.</text>
</comment>
<feature type="non-terminal residue" evidence="4">
    <location>
        <position position="161"/>
    </location>
</feature>
<evidence type="ECO:0000313" key="4">
    <source>
        <dbReference type="EMBL" id="KJH69583.1"/>
    </source>
</evidence>
<dbReference type="Pfam" id="PF00106">
    <property type="entry name" value="adh_short"/>
    <property type="match status" value="1"/>
</dbReference>
<dbReference type="AlphaFoldDB" id="A0A0D8ZL73"/>
<sequence>MTELKDAVVLITGATGGFGQQLTRQLLMAGSRLILTDLDAVVLEQQRAAIGQEISTGEVLACLVADLSTAEGCDLLYKQVQVLNTPIDILINNAGIAVFGRMDEVPPEQWERLMQINLLAPMRLTSLFVADMIARRAGHIVNISSAAGWAAIAGLTHYSTS</sequence>
<reference evidence="4 5" key="1">
    <citation type="submission" date="2015-02" db="EMBL/GenBank/DDBJ databases">
        <title>Draft genome of a novel marine cyanobacterium (Chroococcales) isolated from South Atlantic Ocean.</title>
        <authorList>
            <person name="Rigonato J."/>
            <person name="Alvarenga D.O."/>
            <person name="Branco L.H."/>
            <person name="Varani A.M."/>
            <person name="Brandini F.P."/>
            <person name="Fiore M.F."/>
        </authorList>
    </citation>
    <scope>NUCLEOTIDE SEQUENCE [LARGE SCALE GENOMIC DNA]</scope>
    <source>
        <strain evidence="4 5">CENA595</strain>
    </source>
</reference>
<dbReference type="InterPro" id="IPR036291">
    <property type="entry name" value="NAD(P)-bd_dom_sf"/>
</dbReference>
<protein>
    <submittedName>
        <fullName evidence="4">Short-chain dehydrogenase</fullName>
    </submittedName>
</protein>
<proteinExistence type="inferred from homology"/>
<dbReference type="InterPro" id="IPR002347">
    <property type="entry name" value="SDR_fam"/>
</dbReference>
<evidence type="ECO:0000259" key="3">
    <source>
        <dbReference type="SMART" id="SM00822"/>
    </source>
</evidence>
<dbReference type="Proteomes" id="UP000032452">
    <property type="component" value="Unassembled WGS sequence"/>
</dbReference>
<organism evidence="4 5">
    <name type="scientific">Aliterella atlantica CENA595</name>
    <dbReference type="NCBI Taxonomy" id="1618023"/>
    <lineage>
        <taxon>Bacteria</taxon>
        <taxon>Bacillati</taxon>
        <taxon>Cyanobacteriota</taxon>
        <taxon>Cyanophyceae</taxon>
        <taxon>Chroococcidiopsidales</taxon>
        <taxon>Aliterellaceae</taxon>
        <taxon>Aliterella</taxon>
    </lineage>
</organism>
<dbReference type="PRINTS" id="PR00080">
    <property type="entry name" value="SDRFAMILY"/>
</dbReference>
<dbReference type="RefSeq" id="WP_045057020.1">
    <property type="nucleotide sequence ID" value="NZ_CAWMDP010000039.1"/>
</dbReference>
<evidence type="ECO:0000313" key="5">
    <source>
        <dbReference type="Proteomes" id="UP000032452"/>
    </source>
</evidence>
<dbReference type="OrthoDB" id="9808814at2"/>
<dbReference type="CDD" id="cd05233">
    <property type="entry name" value="SDR_c"/>
    <property type="match status" value="1"/>
</dbReference>